<feature type="transmembrane region" description="Helical" evidence="1">
    <location>
        <begin position="242"/>
        <end position="262"/>
    </location>
</feature>
<reference evidence="3 4" key="1">
    <citation type="journal article" date="2011" name="PLoS ONE">
        <title>The complete genome sequence of Thermoproteus tenax: a physiologically versatile member of the Crenarchaeota.</title>
        <authorList>
            <person name="Siebers B."/>
            <person name="Zaparty M."/>
            <person name="Raddatz G."/>
            <person name="Tjaden B."/>
            <person name="Albers S.V."/>
            <person name="Bell S.D."/>
            <person name="Blombach F."/>
            <person name="Kletzin A."/>
            <person name="Kyrpides N."/>
            <person name="Lanz C."/>
            <person name="Plagens A."/>
            <person name="Rampp M."/>
            <person name="Rosinus A."/>
            <person name="von Jan M."/>
            <person name="Makarova K.S."/>
            <person name="Klenk H.P."/>
            <person name="Schuster S.C."/>
            <person name="Hensel R."/>
        </authorList>
    </citation>
    <scope>NUCLEOTIDE SEQUENCE [LARGE SCALE GENOMIC DNA]</scope>
    <source>
        <strain evidence="4">ATCC 35583 / DSM 2078 / JCM 9277 / NBRC 100435 / Kra 1</strain>
    </source>
</reference>
<dbReference type="SUPFAM" id="SSF103473">
    <property type="entry name" value="MFS general substrate transporter"/>
    <property type="match status" value="1"/>
</dbReference>
<dbReference type="OrthoDB" id="56622at2157"/>
<dbReference type="Gene3D" id="1.20.1250.20">
    <property type="entry name" value="MFS general substrate transporter like domains"/>
    <property type="match status" value="2"/>
</dbReference>
<dbReference type="EMBL" id="FN869859">
    <property type="protein sequence ID" value="CCC81051.1"/>
    <property type="molecule type" value="Genomic_DNA"/>
</dbReference>
<feature type="transmembrane region" description="Helical" evidence="1">
    <location>
        <begin position="73"/>
        <end position="92"/>
    </location>
</feature>
<dbReference type="PANTHER" id="PTHR23520:SF5">
    <property type="entry name" value="TRANSPORTER, PUTATIVE (AFU_ORTHOLOGUE AFUA_3G04000)-RELATED"/>
    <property type="match status" value="1"/>
</dbReference>
<feature type="transmembrane region" description="Helical" evidence="1">
    <location>
        <begin position="41"/>
        <end position="66"/>
    </location>
</feature>
<evidence type="ECO:0000259" key="2">
    <source>
        <dbReference type="PROSITE" id="PS50850"/>
    </source>
</evidence>
<dbReference type="PaxDb" id="768679-TTX_0378"/>
<dbReference type="KEGG" id="ttn:TTX_0378"/>
<evidence type="ECO:0000313" key="4">
    <source>
        <dbReference type="Proteomes" id="UP000002654"/>
    </source>
</evidence>
<keyword evidence="1" id="KW-0812">Transmembrane</keyword>
<organism evidence="3 4">
    <name type="scientific">Thermoproteus tenax (strain ATCC 35583 / DSM 2078 / JCM 9277 / NBRC 100435 / Kra 1)</name>
    <dbReference type="NCBI Taxonomy" id="768679"/>
    <lineage>
        <taxon>Archaea</taxon>
        <taxon>Thermoproteota</taxon>
        <taxon>Thermoprotei</taxon>
        <taxon>Thermoproteales</taxon>
        <taxon>Thermoproteaceae</taxon>
        <taxon>Thermoproteus</taxon>
    </lineage>
</organism>
<dbReference type="AlphaFoldDB" id="G4RNA7"/>
<feature type="transmembrane region" description="Helical" evidence="1">
    <location>
        <begin position="364"/>
        <end position="384"/>
    </location>
</feature>
<gene>
    <name evidence="3" type="ordered locus">TTX_0378</name>
</gene>
<dbReference type="PATRIC" id="fig|768679.9.peg.395"/>
<dbReference type="eggNOG" id="arCOG00132">
    <property type="taxonomic scope" value="Archaea"/>
</dbReference>
<dbReference type="InterPro" id="IPR020846">
    <property type="entry name" value="MFS_dom"/>
</dbReference>
<accession>G4RNA7</accession>
<dbReference type="GO" id="GO:0022857">
    <property type="term" value="F:transmembrane transporter activity"/>
    <property type="evidence" value="ECO:0007669"/>
    <property type="project" value="InterPro"/>
</dbReference>
<dbReference type="HOGENOM" id="CLU_025894_0_2_2"/>
<keyword evidence="1" id="KW-1133">Transmembrane helix</keyword>
<dbReference type="InterPro" id="IPR036259">
    <property type="entry name" value="MFS_trans_sf"/>
</dbReference>
<keyword evidence="4" id="KW-1185">Reference proteome</keyword>
<dbReference type="PANTHER" id="PTHR23520">
    <property type="entry name" value="TRANSPORTER, PUTATIVE (AFU_ORTHOLOGUE AFUA_3G04000)-RELATED"/>
    <property type="match status" value="1"/>
</dbReference>
<protein>
    <submittedName>
        <fullName evidence="3">Permease of the major facilitator superfamily</fullName>
    </submittedName>
</protein>
<dbReference type="PROSITE" id="PS50850">
    <property type="entry name" value="MFS"/>
    <property type="match status" value="1"/>
</dbReference>
<dbReference type="Pfam" id="PF07690">
    <property type="entry name" value="MFS_1"/>
    <property type="match status" value="1"/>
</dbReference>
<dbReference type="STRING" id="768679.TTX_0378"/>
<evidence type="ECO:0000256" key="1">
    <source>
        <dbReference type="SAM" id="Phobius"/>
    </source>
</evidence>
<evidence type="ECO:0000313" key="3">
    <source>
        <dbReference type="EMBL" id="CCC81051.1"/>
    </source>
</evidence>
<dbReference type="InterPro" id="IPR011701">
    <property type="entry name" value="MFS"/>
</dbReference>
<proteinExistence type="predicted"/>
<feature type="transmembrane region" description="Helical" evidence="1">
    <location>
        <begin position="213"/>
        <end position="236"/>
    </location>
</feature>
<feature type="domain" description="Major facilitator superfamily (MFS) profile" evidence="2">
    <location>
        <begin position="208"/>
        <end position="395"/>
    </location>
</feature>
<feature type="transmembrane region" description="Helical" evidence="1">
    <location>
        <begin position="131"/>
        <end position="151"/>
    </location>
</feature>
<name>G4RNA7_THETK</name>
<keyword evidence="1" id="KW-0472">Membrane</keyword>
<dbReference type="RefSeq" id="WP_014126308.1">
    <property type="nucleotide sequence ID" value="NC_016070.1"/>
</dbReference>
<dbReference type="GeneID" id="11263386"/>
<sequence>MSFKRVGREGLLLAAAGSAAGVVWGANQVALSIYMASIGMSPALIGAVLGASALFSAAGSLAVGYLADYMDRLRLFVLLSLAEGASLLLMAIRSPVVVSAAYLLFMFINRYPVWAAVMGEFARRRGASDELFSISSALNVAFSVLGAAIASLPSYLGQLGYDVLFAAEASAVLISAASAYSAIKRLGLASIGAEKVGLRDLLRLRSSWLLKRLLPDALIGLGAGLIIPLFSLWFYLKFHVSLASLSVVYAASNATLALGILAAPVVSRALGSRVLSVTVLQGIATAILAVMPEVPSLPAVLALFVVRNTLMNMANPLLTSLINDLTPKEERGRVFGAWNTLSSVPRAVGPAVGGYLMGAGYLDLPLYITASLYATAVASFYVLLRGVEGSLQAGG</sequence>
<dbReference type="Proteomes" id="UP000002654">
    <property type="component" value="Chromosome"/>
</dbReference>
<feature type="transmembrane region" description="Helical" evidence="1">
    <location>
        <begin position="98"/>
        <end position="119"/>
    </location>
</feature>